<name>A0A921ZMM9_MANSE</name>
<reference evidence="1" key="2">
    <citation type="submission" date="2020-12" db="EMBL/GenBank/DDBJ databases">
        <authorList>
            <person name="Kanost M."/>
        </authorList>
    </citation>
    <scope>NUCLEOTIDE SEQUENCE</scope>
</reference>
<proteinExistence type="predicted"/>
<organism evidence="1 2">
    <name type="scientific">Manduca sexta</name>
    <name type="common">Tobacco hawkmoth</name>
    <name type="synonym">Tobacco hornworm</name>
    <dbReference type="NCBI Taxonomy" id="7130"/>
    <lineage>
        <taxon>Eukaryota</taxon>
        <taxon>Metazoa</taxon>
        <taxon>Ecdysozoa</taxon>
        <taxon>Arthropoda</taxon>
        <taxon>Hexapoda</taxon>
        <taxon>Insecta</taxon>
        <taxon>Pterygota</taxon>
        <taxon>Neoptera</taxon>
        <taxon>Endopterygota</taxon>
        <taxon>Lepidoptera</taxon>
        <taxon>Glossata</taxon>
        <taxon>Ditrysia</taxon>
        <taxon>Bombycoidea</taxon>
        <taxon>Sphingidae</taxon>
        <taxon>Sphinginae</taxon>
        <taxon>Sphingini</taxon>
        <taxon>Manduca</taxon>
    </lineage>
</organism>
<dbReference type="Proteomes" id="UP000791440">
    <property type="component" value="Unassembled WGS sequence"/>
</dbReference>
<protein>
    <submittedName>
        <fullName evidence="1">Uncharacterized protein</fullName>
    </submittedName>
</protein>
<evidence type="ECO:0000313" key="1">
    <source>
        <dbReference type="EMBL" id="KAG6460469.1"/>
    </source>
</evidence>
<dbReference type="AlphaFoldDB" id="A0A921ZMM9"/>
<comment type="caution">
    <text evidence="1">The sequence shown here is derived from an EMBL/GenBank/DDBJ whole genome shotgun (WGS) entry which is preliminary data.</text>
</comment>
<keyword evidence="2" id="KW-1185">Reference proteome</keyword>
<gene>
    <name evidence="1" type="ORF">O3G_MSEX012015</name>
</gene>
<reference evidence="1" key="1">
    <citation type="journal article" date="2016" name="Insect Biochem. Mol. Biol.">
        <title>Multifaceted biological insights from a draft genome sequence of the tobacco hornworm moth, Manduca sexta.</title>
        <authorList>
            <person name="Kanost M.R."/>
            <person name="Arrese E.L."/>
            <person name="Cao X."/>
            <person name="Chen Y.R."/>
            <person name="Chellapilla S."/>
            <person name="Goldsmith M.R."/>
            <person name="Grosse-Wilde E."/>
            <person name="Heckel D.G."/>
            <person name="Herndon N."/>
            <person name="Jiang H."/>
            <person name="Papanicolaou A."/>
            <person name="Qu J."/>
            <person name="Soulages J.L."/>
            <person name="Vogel H."/>
            <person name="Walters J."/>
            <person name="Waterhouse R.M."/>
            <person name="Ahn S.J."/>
            <person name="Almeida F.C."/>
            <person name="An C."/>
            <person name="Aqrawi P."/>
            <person name="Bretschneider A."/>
            <person name="Bryant W.B."/>
            <person name="Bucks S."/>
            <person name="Chao H."/>
            <person name="Chevignon G."/>
            <person name="Christen J.M."/>
            <person name="Clarke D.F."/>
            <person name="Dittmer N.T."/>
            <person name="Ferguson L.C.F."/>
            <person name="Garavelou S."/>
            <person name="Gordon K.H.J."/>
            <person name="Gunaratna R.T."/>
            <person name="Han Y."/>
            <person name="Hauser F."/>
            <person name="He Y."/>
            <person name="Heidel-Fischer H."/>
            <person name="Hirsh A."/>
            <person name="Hu Y."/>
            <person name="Jiang H."/>
            <person name="Kalra D."/>
            <person name="Klinner C."/>
            <person name="Konig C."/>
            <person name="Kovar C."/>
            <person name="Kroll A.R."/>
            <person name="Kuwar S.S."/>
            <person name="Lee S.L."/>
            <person name="Lehman R."/>
            <person name="Li K."/>
            <person name="Li Z."/>
            <person name="Liang H."/>
            <person name="Lovelace S."/>
            <person name="Lu Z."/>
            <person name="Mansfield J.H."/>
            <person name="McCulloch K.J."/>
            <person name="Mathew T."/>
            <person name="Morton B."/>
            <person name="Muzny D.M."/>
            <person name="Neunemann D."/>
            <person name="Ongeri F."/>
            <person name="Pauchet Y."/>
            <person name="Pu L.L."/>
            <person name="Pyrousis I."/>
            <person name="Rao X.J."/>
            <person name="Redding A."/>
            <person name="Roesel C."/>
            <person name="Sanchez-Gracia A."/>
            <person name="Schaack S."/>
            <person name="Shukla A."/>
            <person name="Tetreau G."/>
            <person name="Wang Y."/>
            <person name="Xiong G.H."/>
            <person name="Traut W."/>
            <person name="Walsh T.K."/>
            <person name="Worley K.C."/>
            <person name="Wu D."/>
            <person name="Wu W."/>
            <person name="Wu Y.Q."/>
            <person name="Zhang X."/>
            <person name="Zou Z."/>
            <person name="Zucker H."/>
            <person name="Briscoe A.D."/>
            <person name="Burmester T."/>
            <person name="Clem R.J."/>
            <person name="Feyereisen R."/>
            <person name="Grimmelikhuijzen C.J.P."/>
            <person name="Hamodrakas S.J."/>
            <person name="Hansson B.S."/>
            <person name="Huguet E."/>
            <person name="Jermiin L.S."/>
            <person name="Lan Q."/>
            <person name="Lehman H.K."/>
            <person name="Lorenzen M."/>
            <person name="Merzendorfer H."/>
            <person name="Michalopoulos I."/>
            <person name="Morton D.B."/>
            <person name="Muthukrishnan S."/>
            <person name="Oakeshott J.G."/>
            <person name="Palmer W."/>
            <person name="Park Y."/>
            <person name="Passarelli A.L."/>
            <person name="Rozas J."/>
            <person name="Schwartz L.M."/>
            <person name="Smith W."/>
            <person name="Southgate A."/>
            <person name="Vilcinskas A."/>
            <person name="Vogt R."/>
            <person name="Wang P."/>
            <person name="Werren J."/>
            <person name="Yu X.Q."/>
            <person name="Zhou J.J."/>
            <person name="Brown S.J."/>
            <person name="Scherer S.E."/>
            <person name="Richards S."/>
            <person name="Blissard G.W."/>
        </authorList>
    </citation>
    <scope>NUCLEOTIDE SEQUENCE</scope>
</reference>
<evidence type="ECO:0000313" key="2">
    <source>
        <dbReference type="Proteomes" id="UP000791440"/>
    </source>
</evidence>
<sequence length="114" mass="12940">MAFKVSNQCNDGQTSKEGWSLDTTACRASTSRGLSHSSGDYDEDKYSYFSDKCSCDSGSVEYLKRPCTIADSSIKLHKSKWSILKQYFKCYVRRKKKHINKQKGSQKTCAEKAK</sequence>
<accession>A0A921ZMM9</accession>
<dbReference type="EMBL" id="JH668674">
    <property type="protein sequence ID" value="KAG6460469.1"/>
    <property type="molecule type" value="Genomic_DNA"/>
</dbReference>